<dbReference type="GO" id="GO:0005507">
    <property type="term" value="F:copper ion binding"/>
    <property type="evidence" value="ECO:0007669"/>
    <property type="project" value="TreeGrafter"/>
</dbReference>
<keyword evidence="4" id="KW-1185">Reference proteome</keyword>
<organism evidence="3 4">
    <name type="scientific">Canavalia gladiata</name>
    <name type="common">Sword bean</name>
    <name type="synonym">Dolichos gladiatus</name>
    <dbReference type="NCBI Taxonomy" id="3824"/>
    <lineage>
        <taxon>Eukaryota</taxon>
        <taxon>Viridiplantae</taxon>
        <taxon>Streptophyta</taxon>
        <taxon>Embryophyta</taxon>
        <taxon>Tracheophyta</taxon>
        <taxon>Spermatophyta</taxon>
        <taxon>Magnoliopsida</taxon>
        <taxon>eudicotyledons</taxon>
        <taxon>Gunneridae</taxon>
        <taxon>Pentapetalae</taxon>
        <taxon>rosids</taxon>
        <taxon>fabids</taxon>
        <taxon>Fabales</taxon>
        <taxon>Fabaceae</taxon>
        <taxon>Papilionoideae</taxon>
        <taxon>50 kb inversion clade</taxon>
        <taxon>NPAAA clade</taxon>
        <taxon>indigoferoid/millettioid clade</taxon>
        <taxon>Phaseoleae</taxon>
        <taxon>Canavalia</taxon>
    </lineage>
</organism>
<feature type="transmembrane region" description="Helical" evidence="2">
    <location>
        <begin position="39"/>
        <end position="56"/>
    </location>
</feature>
<dbReference type="Proteomes" id="UP001367508">
    <property type="component" value="Unassembled WGS sequence"/>
</dbReference>
<name>A0AAN9PS99_CANGL</name>
<dbReference type="GO" id="GO:0055070">
    <property type="term" value="P:copper ion homeostasis"/>
    <property type="evidence" value="ECO:0007669"/>
    <property type="project" value="TreeGrafter"/>
</dbReference>
<reference evidence="3 4" key="1">
    <citation type="submission" date="2024-01" db="EMBL/GenBank/DDBJ databases">
        <title>The genomes of 5 underutilized Papilionoideae crops provide insights into root nodulation and disease resistanc.</title>
        <authorList>
            <person name="Jiang F."/>
        </authorList>
    </citation>
    <scope>NUCLEOTIDE SEQUENCE [LARGE SCALE GENOMIC DNA]</scope>
    <source>
        <strain evidence="3">LVBAO_FW01</strain>
        <tissue evidence="3">Leaves</tissue>
    </source>
</reference>
<feature type="transmembrane region" description="Helical" evidence="2">
    <location>
        <begin position="92"/>
        <end position="113"/>
    </location>
</feature>
<evidence type="ECO:0000256" key="1">
    <source>
        <dbReference type="ARBA" id="ARBA00022967"/>
    </source>
</evidence>
<dbReference type="PANTHER" id="PTHR43520">
    <property type="entry name" value="ATP7, ISOFORM B"/>
    <property type="match status" value="1"/>
</dbReference>
<dbReference type="GO" id="GO:0016020">
    <property type="term" value="C:membrane"/>
    <property type="evidence" value="ECO:0007669"/>
    <property type="project" value="TreeGrafter"/>
</dbReference>
<evidence type="ECO:0000256" key="2">
    <source>
        <dbReference type="SAM" id="Phobius"/>
    </source>
</evidence>
<gene>
    <name evidence="3" type="ORF">VNO77_41946</name>
</gene>
<dbReference type="EMBL" id="JAYMYQ010000010">
    <property type="protein sequence ID" value="KAK7308344.1"/>
    <property type="molecule type" value="Genomic_DNA"/>
</dbReference>
<dbReference type="PANTHER" id="PTHR43520:SF18">
    <property type="entry name" value="COPPER-TRANSPORTING ATPASE HMA4-LIKE ISOFORM X1"/>
    <property type="match status" value="1"/>
</dbReference>
<accession>A0AAN9PS99</accession>
<feature type="transmembrane region" description="Helical" evidence="2">
    <location>
        <begin position="68"/>
        <end position="86"/>
    </location>
</feature>
<evidence type="ECO:0000313" key="3">
    <source>
        <dbReference type="EMBL" id="KAK7308344.1"/>
    </source>
</evidence>
<keyword evidence="2" id="KW-0812">Transmembrane</keyword>
<sequence length="120" mass="12941">MSICSLTVIGNDLTKPTGMIHTLQLGAVVATWSWSNTNSLGLGLTVSTVAAGHFFNIKRLHAFHTHRVMVLFVLVPIAAGVLYPFVGIKLPPWLASAYMVASSLSVVSFSLLFQIKNLCI</sequence>
<keyword evidence="1" id="KW-1278">Translocase</keyword>
<evidence type="ECO:0000313" key="4">
    <source>
        <dbReference type="Proteomes" id="UP001367508"/>
    </source>
</evidence>
<keyword evidence="2" id="KW-0472">Membrane</keyword>
<proteinExistence type="predicted"/>
<comment type="caution">
    <text evidence="3">The sequence shown here is derived from an EMBL/GenBank/DDBJ whole genome shotgun (WGS) entry which is preliminary data.</text>
</comment>
<dbReference type="AlphaFoldDB" id="A0AAN9PS99"/>
<protein>
    <submittedName>
        <fullName evidence="3">Uncharacterized protein</fullName>
    </submittedName>
</protein>
<keyword evidence="2" id="KW-1133">Transmembrane helix</keyword>
<dbReference type="GO" id="GO:0043682">
    <property type="term" value="F:P-type divalent copper transporter activity"/>
    <property type="evidence" value="ECO:0007669"/>
    <property type="project" value="TreeGrafter"/>
</dbReference>